<keyword evidence="3" id="KW-1133">Transmembrane helix</keyword>
<feature type="region of interest" description="Disordered" evidence="2">
    <location>
        <begin position="310"/>
        <end position="411"/>
    </location>
</feature>
<evidence type="ECO:0000313" key="5">
    <source>
        <dbReference type="EMBL" id="AWO97235.1"/>
    </source>
</evidence>
<evidence type="ECO:0000256" key="3">
    <source>
        <dbReference type="SAM" id="Phobius"/>
    </source>
</evidence>
<dbReference type="STRING" id="52904.ENSSMAP00000025635"/>
<feature type="compositionally biased region" description="Low complexity" evidence="2">
    <location>
        <begin position="613"/>
        <end position="629"/>
    </location>
</feature>
<dbReference type="InterPro" id="IPR013783">
    <property type="entry name" value="Ig-like_fold"/>
</dbReference>
<feature type="region of interest" description="Disordered" evidence="2">
    <location>
        <begin position="589"/>
        <end position="639"/>
    </location>
</feature>
<evidence type="ECO:0000259" key="4">
    <source>
        <dbReference type="PROSITE" id="PS50003"/>
    </source>
</evidence>
<dbReference type="Gene3D" id="2.30.29.30">
    <property type="entry name" value="Pleckstrin-homology domain (PH domain)/Phosphotyrosine-binding domain (PTB)"/>
    <property type="match status" value="1"/>
</dbReference>
<dbReference type="Pfam" id="PF00169">
    <property type="entry name" value="PH"/>
    <property type="match status" value="1"/>
</dbReference>
<dbReference type="InterPro" id="IPR036179">
    <property type="entry name" value="Ig-like_dom_sf"/>
</dbReference>
<evidence type="ECO:0000313" key="6">
    <source>
        <dbReference type="Proteomes" id="UP000246464"/>
    </source>
</evidence>
<feature type="compositionally biased region" description="Polar residues" evidence="2">
    <location>
        <begin position="323"/>
        <end position="344"/>
    </location>
</feature>
<dbReference type="SUPFAM" id="SSF50729">
    <property type="entry name" value="PH domain-like"/>
    <property type="match status" value="1"/>
</dbReference>
<dbReference type="InterPro" id="IPR001849">
    <property type="entry name" value="PH_domain"/>
</dbReference>
<feature type="region of interest" description="Disordered" evidence="2">
    <location>
        <begin position="191"/>
        <end position="241"/>
    </location>
</feature>
<dbReference type="GO" id="GO:0007165">
    <property type="term" value="P:signal transduction"/>
    <property type="evidence" value="ECO:0007669"/>
    <property type="project" value="TreeGrafter"/>
</dbReference>
<protein>
    <submittedName>
        <fullName evidence="5">Putative GRB2-associated-binding protein 1-like</fullName>
    </submittedName>
</protein>
<dbReference type="SMART" id="SM00233">
    <property type="entry name" value="PH"/>
    <property type="match status" value="1"/>
</dbReference>
<organism evidence="5 6">
    <name type="scientific">Scophthalmus maximus</name>
    <name type="common">Turbot</name>
    <name type="synonym">Psetta maxima</name>
    <dbReference type="NCBI Taxonomy" id="52904"/>
    <lineage>
        <taxon>Eukaryota</taxon>
        <taxon>Metazoa</taxon>
        <taxon>Chordata</taxon>
        <taxon>Craniata</taxon>
        <taxon>Vertebrata</taxon>
        <taxon>Euteleostomi</taxon>
        <taxon>Actinopterygii</taxon>
        <taxon>Neopterygii</taxon>
        <taxon>Teleostei</taxon>
        <taxon>Neoteleostei</taxon>
        <taxon>Acanthomorphata</taxon>
        <taxon>Carangaria</taxon>
        <taxon>Pleuronectiformes</taxon>
        <taxon>Pleuronectoidei</taxon>
        <taxon>Scophthalmidae</taxon>
        <taxon>Scophthalmus</taxon>
    </lineage>
</organism>
<dbReference type="SUPFAM" id="SSF48726">
    <property type="entry name" value="Immunoglobulin"/>
    <property type="match status" value="2"/>
</dbReference>
<reference evidence="5 6" key="1">
    <citation type="submission" date="2017-12" db="EMBL/GenBank/DDBJ databases">
        <title>Integrating genomic resources of turbot (Scophthalmus maximus) in depth evaluation of genetic and physical mapping variation across individuals.</title>
        <authorList>
            <person name="Martinez P."/>
        </authorList>
    </citation>
    <scope>NUCLEOTIDE SEQUENCE [LARGE SCALE GENOMIC DNA]</scope>
</reference>
<accession>A0A2U9B067</accession>
<evidence type="ECO:0000256" key="1">
    <source>
        <dbReference type="ARBA" id="ARBA00029462"/>
    </source>
</evidence>
<evidence type="ECO:0000256" key="2">
    <source>
        <dbReference type="SAM" id="MobiDB-lite"/>
    </source>
</evidence>
<proteinExistence type="inferred from homology"/>
<dbReference type="PANTHER" id="PTHR45960">
    <property type="entry name" value="GRB2-ASSOCIATED-BINDING PROTEIN"/>
    <property type="match status" value="1"/>
</dbReference>
<feature type="domain" description="PH" evidence="4">
    <location>
        <begin position="6"/>
        <end position="117"/>
    </location>
</feature>
<dbReference type="Proteomes" id="UP000246464">
    <property type="component" value="Chromosome 2"/>
</dbReference>
<feature type="transmembrane region" description="Helical" evidence="3">
    <location>
        <begin position="844"/>
        <end position="866"/>
    </location>
</feature>
<dbReference type="GO" id="GO:0035591">
    <property type="term" value="F:signaling adaptor activity"/>
    <property type="evidence" value="ECO:0007669"/>
    <property type="project" value="TreeGrafter"/>
</dbReference>
<dbReference type="InterPro" id="IPR046355">
    <property type="entry name" value="Gab1-4-like"/>
</dbReference>
<name>A0A2U9B067_SCOMX</name>
<dbReference type="PANTHER" id="PTHR45960:SF5">
    <property type="entry name" value="GRB2-ASSOCIATED-BINDING PROTEIN 1"/>
    <property type="match status" value="1"/>
</dbReference>
<dbReference type="AlphaFoldDB" id="A0A2U9B067"/>
<feature type="compositionally biased region" description="Pro residues" evidence="2">
    <location>
        <begin position="352"/>
        <end position="362"/>
    </location>
</feature>
<keyword evidence="6" id="KW-1185">Reference proteome</keyword>
<feature type="compositionally biased region" description="Low complexity" evidence="2">
    <location>
        <begin position="213"/>
        <end position="229"/>
    </location>
</feature>
<comment type="similarity">
    <text evidence="1">Belongs to the GAB family.</text>
</comment>
<keyword evidence="3" id="KW-0472">Membrane</keyword>
<feature type="region of interest" description="Disordered" evidence="2">
    <location>
        <begin position="538"/>
        <end position="575"/>
    </location>
</feature>
<dbReference type="EMBL" id="CP026244">
    <property type="protein sequence ID" value="AWO97235.1"/>
    <property type="molecule type" value="Genomic_DNA"/>
</dbReference>
<dbReference type="InterPro" id="IPR011993">
    <property type="entry name" value="PH-like_dom_sf"/>
</dbReference>
<dbReference type="Gene3D" id="2.60.40.10">
    <property type="entry name" value="Immunoglobulins"/>
    <property type="match status" value="2"/>
</dbReference>
<sequence>MSGAGDVVCEGWLRKSPPEKKLRRYAWKRRWFALRSGRLSGEPDVLQYYKNQQSRRPIRTINLNLCEQVDAGLSFTKKELENSFVFDLRTEERTWYLVAESEEDMNRWVSSICLLCGFNPTDDSVSSAPERPPVSGPTSAVTPTNVTATIATAAGTVPPPYDPVSVRHQEPDGHAEDNYLWLSHCQSHIRPPSGSSTSLETHYNDNLYPPPSRTSSSSSTSSSPSLLPNILPPPSSSTSSVSKMAPWTVALMTGPLSQSLDASDLLKRAGRPRCHPSPHPRKHSLDFHLRPVAIPLSDDTHSNLHPNMHSCTTSGYQIPRPASTPQPRQTRRPSSTPSVDSLTQMELHASIPTPPPRPPKPPAIAAQGESSAVGMGRATLPRTASEPERREGCLDGGGGGVPRSNTVTIPGRTQTGCESFFIPQSLSDRASMFEFSDSFNSYFFNKGMVPLGSVCSEDDNVDENYVPMSAATTEPPVAPRVFSPSDSVVQLQDGNYVPMTPLTPSLSTHPAVATGSDLAALGRQVPPPVHMGFRNSPLTPVAPLTPPLRRNTVTTAGGAEVDAMPPPIDRNLKPQRKVKPAPLDIVSVQQDWQEVPPPVRSPVTRTFTRDPSSRPSVRPSSSHSSSPSSDSDDPDDSYIAMTTSSLSFSAGEDSKVLYHLREGVEVRVQCDNDAVGQGRLRLSVSRVRTEDSGLYLCEVSTKSFGDGDKCRLFVTVTPSVYQAEEDDMVTLEWRFPGEAVGPRDFLYIFCDLVVDNRDSKVLYHLREGVEVRVQCDNDAVGQGRLRLSVSRVRTEDSGLYLCEVSTKSFGDGDKCRLFVTAPDEPRPETRTARPQPECLRRIRLYLTLGLTASMGVTAAAVAALVFRLWPRSRSAETTTESRLLPEASSFDPDVLLLPPATSHLTSPTVISEQHGD</sequence>
<dbReference type="SMART" id="SM00409">
    <property type="entry name" value="IG"/>
    <property type="match status" value="2"/>
</dbReference>
<dbReference type="InterPro" id="IPR003599">
    <property type="entry name" value="Ig_sub"/>
</dbReference>
<gene>
    <name evidence="5" type="ORF">SMAX5B_004420</name>
</gene>
<dbReference type="GO" id="GO:0005737">
    <property type="term" value="C:cytoplasm"/>
    <property type="evidence" value="ECO:0007669"/>
    <property type="project" value="TreeGrafter"/>
</dbReference>
<keyword evidence="3" id="KW-0812">Transmembrane</keyword>
<dbReference type="PROSITE" id="PS50003">
    <property type="entry name" value="PH_DOMAIN"/>
    <property type="match status" value="1"/>
</dbReference>